<feature type="transmembrane region" description="Helical" evidence="1">
    <location>
        <begin position="55"/>
        <end position="74"/>
    </location>
</feature>
<feature type="transmembrane region" description="Helical" evidence="1">
    <location>
        <begin position="193"/>
        <end position="210"/>
    </location>
</feature>
<evidence type="ECO:0000313" key="3">
    <source>
        <dbReference type="Proteomes" id="UP000287823"/>
    </source>
</evidence>
<reference evidence="2 3" key="1">
    <citation type="journal article" date="2011" name="Front. Microbiol.">
        <title>Genomic signatures of strain selection and enhancement in Bacillus atrophaeus var. globigii, a historical biowarfare simulant.</title>
        <authorList>
            <person name="Gibbons H.S."/>
            <person name="Broomall S.M."/>
            <person name="McNew L.A."/>
            <person name="Daligault H."/>
            <person name="Chapman C."/>
            <person name="Bruce D."/>
            <person name="Karavis M."/>
            <person name="Krepps M."/>
            <person name="McGregor P.A."/>
            <person name="Hong C."/>
            <person name="Park K.H."/>
            <person name="Akmal A."/>
            <person name="Feldman A."/>
            <person name="Lin J.S."/>
            <person name="Chang W.E."/>
            <person name="Higgs B.W."/>
            <person name="Demirev P."/>
            <person name="Lindquist J."/>
            <person name="Liem A."/>
            <person name="Fochler E."/>
            <person name="Read T.D."/>
            <person name="Tapia R."/>
            <person name="Johnson S."/>
            <person name="Bishop-Lilly K.A."/>
            <person name="Detter C."/>
            <person name="Han C."/>
            <person name="Sozhamannan S."/>
            <person name="Rosenzweig C.N."/>
            <person name="Skowronski E.W."/>
        </authorList>
    </citation>
    <scope>NUCLEOTIDE SEQUENCE [LARGE SCALE GENOMIC DNA]</scope>
    <source>
        <strain evidence="2 3">Y4G10-17</strain>
    </source>
</reference>
<dbReference type="RefSeq" id="WP_126797760.1">
    <property type="nucleotide sequence ID" value="NZ_PIPO01000001.1"/>
</dbReference>
<keyword evidence="3" id="KW-1185">Reference proteome</keyword>
<comment type="caution">
    <text evidence="2">The sequence shown here is derived from an EMBL/GenBank/DDBJ whole genome shotgun (WGS) entry which is preliminary data.</text>
</comment>
<keyword evidence="1" id="KW-1133">Transmembrane helix</keyword>
<dbReference type="AlphaFoldDB" id="A0A432WLL8"/>
<proteinExistence type="predicted"/>
<feature type="transmembrane region" description="Helical" evidence="1">
    <location>
        <begin position="86"/>
        <end position="105"/>
    </location>
</feature>
<sequence length="223" mass="25854">MRPQHIPWLVFWVPVIAVHGAYGIGWWEGVAYQCNPYIQGCTTISRAAREGNAIFFFRALMMPLAAVLVLFWCLQSVWLHRITGKSHWLIFILGSIGALFLILYVDFLGTDGDFNRFLRRYGVIFYFGLTVLAQVMSIASLHKVRNTLEPAIQRYMQLQLALIMLCWVLAMANLVIKGIGFSWADMMENNIEWFFALCMSLHFPFVALMWKRTGFRWHFSNEA</sequence>
<dbReference type="Proteomes" id="UP000287823">
    <property type="component" value="Unassembled WGS sequence"/>
</dbReference>
<feature type="transmembrane region" description="Helical" evidence="1">
    <location>
        <begin position="117"/>
        <end position="139"/>
    </location>
</feature>
<keyword evidence="1" id="KW-0812">Transmembrane</keyword>
<keyword evidence="1" id="KW-0472">Membrane</keyword>
<evidence type="ECO:0008006" key="4">
    <source>
        <dbReference type="Google" id="ProtNLM"/>
    </source>
</evidence>
<accession>A0A432WLL8</accession>
<organism evidence="2 3">
    <name type="scientific">Aliidiomarina soli</name>
    <dbReference type="NCBI Taxonomy" id="1928574"/>
    <lineage>
        <taxon>Bacteria</taxon>
        <taxon>Pseudomonadati</taxon>
        <taxon>Pseudomonadota</taxon>
        <taxon>Gammaproteobacteria</taxon>
        <taxon>Alteromonadales</taxon>
        <taxon>Idiomarinaceae</taxon>
        <taxon>Aliidiomarina</taxon>
    </lineage>
</organism>
<evidence type="ECO:0000313" key="2">
    <source>
        <dbReference type="EMBL" id="RUO34710.1"/>
    </source>
</evidence>
<feature type="transmembrane region" description="Helical" evidence="1">
    <location>
        <begin position="7"/>
        <end position="27"/>
    </location>
</feature>
<protein>
    <recommendedName>
        <fullName evidence="4">DUF998 domain-containing protein</fullName>
    </recommendedName>
</protein>
<gene>
    <name evidence="2" type="ORF">CWE14_01530</name>
</gene>
<dbReference type="EMBL" id="PIPO01000001">
    <property type="protein sequence ID" value="RUO34710.1"/>
    <property type="molecule type" value="Genomic_DNA"/>
</dbReference>
<feature type="transmembrane region" description="Helical" evidence="1">
    <location>
        <begin position="160"/>
        <end position="181"/>
    </location>
</feature>
<name>A0A432WLL8_9GAMM</name>
<evidence type="ECO:0000256" key="1">
    <source>
        <dbReference type="SAM" id="Phobius"/>
    </source>
</evidence>